<sequence>MDVHLTGKQKLYFAIPDSLLGRDLLLISRVAATSNTKEWVASQVNSNILIRFRKDTLNVYMECPQTSAVVPNGESITGAFHDNALPSIIKAFPIIDRMKGNYLIDVTDFFTTDEKSISPLITVPEGVRNNNIKGSLNKSASVIVDAKAYPLNAEITSVLNYVTPPHGNTYTLKMQRSILLLPKEPMKARLQDNRIGYFFSGKKLYSTMRDKVEYYNIIHRWRLEPKDPEAYFRGELTEPVQPIVFYVDSAFPEKWRPTIKQAVEDWNIAFEQAGFKNAIQARDYPTDDPNFDPNDVRYNVIRYVTTSIENAMGPSYVDPRSGEIISAQVIWYHNVLSLVHDWRFVQTGAVDKRTHTNVFPDEVMKESLRYVAAHEIGHTLGLMHNMGASYAFTIDQLRDPEFTQKYGTTPSIMDYARNNYVAQPGDLERGVRLVPPIIGVYDIAAIDWGYRIYPGNLSIRKEKKLLDAKIEELYKDEKCHFGAQQFPFTVDPTDQTEDLSNDHFTASDMSISNLKIIVRNLDKWLLKKGESYDDLSDTHKQIMYQYIRHVGHITAYIGGIKFTEARQGDGQLSYEYIPKVDQQKAVRWLSAQAHSVADWLCPKPLMQRISNGVASRGDQITSYVVNSLFRTPNIKRVHDFENSGEQNAYTLDAYTRDVVDGLFTGSKKGSKLTPREKMIEKLAIDRMLLSSGLEKEQKGNAFAVVEEQWSRIATEPALPCSLTKREQKEMETSTFRYTGNYGAIDKSVVAPYWMMRLEEIEKRYTALARSAKPEDAAFFRYHAKRIHEALSMRDNK</sequence>
<feature type="domain" description="DUF5117" evidence="2">
    <location>
        <begin position="46"/>
        <end position="226"/>
    </location>
</feature>
<dbReference type="InterPro" id="IPR033428">
    <property type="entry name" value="DUF5118"/>
</dbReference>
<dbReference type="Pfam" id="PF16313">
    <property type="entry name" value="DUF4953"/>
    <property type="match status" value="1"/>
</dbReference>
<dbReference type="PANTHER" id="PTHR38478">
    <property type="entry name" value="PEPTIDASE M1A AND M12B"/>
    <property type="match status" value="1"/>
</dbReference>
<gene>
    <name evidence="4" type="ORF">Tsumi_10980</name>
</gene>
<dbReference type="SUPFAM" id="SSF55486">
    <property type="entry name" value="Metalloproteases ('zincins'), catalytic domain"/>
    <property type="match status" value="1"/>
</dbReference>
<evidence type="ECO:0000259" key="2">
    <source>
        <dbReference type="Pfam" id="PF17148"/>
    </source>
</evidence>
<evidence type="ECO:0000313" key="5">
    <source>
        <dbReference type="Proteomes" id="UP001628220"/>
    </source>
</evidence>
<evidence type="ECO:0000259" key="3">
    <source>
        <dbReference type="Pfam" id="PF17162"/>
    </source>
</evidence>
<accession>A0ABQ0E2P1</accession>
<dbReference type="InterPro" id="IPR024079">
    <property type="entry name" value="MetalloPept_cat_dom_sf"/>
</dbReference>
<dbReference type="InterPro" id="IPR032534">
    <property type="entry name" value="EcxA_zinc-bd"/>
</dbReference>
<keyword evidence="4" id="KW-0378">Hydrolase</keyword>
<comment type="caution">
    <text evidence="4">The sequence shown here is derived from an EMBL/GenBank/DDBJ whole genome shotgun (WGS) entry which is preliminary data.</text>
</comment>
<dbReference type="Pfam" id="PF17148">
    <property type="entry name" value="DUF5117"/>
    <property type="match status" value="1"/>
</dbReference>
<feature type="domain" description="EcxA zinc-binding" evidence="1">
    <location>
        <begin position="357"/>
        <end position="667"/>
    </location>
</feature>
<protein>
    <submittedName>
        <fullName evidence="4">Zinc-dependent metalloprotease</fullName>
    </submittedName>
</protein>
<reference evidence="4 5" key="1">
    <citation type="journal article" date="2025" name="Int. J. Syst. Evol. Microbiol.">
        <title>Desulfovibrio falkowii sp. nov., Porphyromonas miyakawae sp. nov., Mediterraneibacter flintii sp. nov. and Owariibacterium komagatae gen. nov., sp. nov., isolated from human faeces.</title>
        <authorList>
            <person name="Hamaguchi T."/>
            <person name="Ohara M."/>
            <person name="Hisatomi A."/>
            <person name="Sekiguchi K."/>
            <person name="Takeda J.I."/>
            <person name="Ueyama J."/>
            <person name="Ito M."/>
            <person name="Nishiwaki H."/>
            <person name="Ogi T."/>
            <person name="Hirayama M."/>
            <person name="Ohkuma M."/>
            <person name="Sakamoto M."/>
            <person name="Ohno K."/>
        </authorList>
    </citation>
    <scope>NUCLEOTIDE SEQUENCE [LARGE SCALE GENOMIC DNA]</scope>
    <source>
        <strain evidence="4 5">13CB11C</strain>
    </source>
</reference>
<dbReference type="Proteomes" id="UP001628220">
    <property type="component" value="Unassembled WGS sequence"/>
</dbReference>
<dbReference type="EMBL" id="BAAFSF010000004">
    <property type="protein sequence ID" value="GAB1251992.1"/>
    <property type="molecule type" value="Genomic_DNA"/>
</dbReference>
<keyword evidence="4" id="KW-0645">Protease</keyword>
<dbReference type="CDD" id="cd04276">
    <property type="entry name" value="ZnMc_MMP_like_2"/>
    <property type="match status" value="1"/>
</dbReference>
<name>A0ABQ0E2P1_9PORP</name>
<dbReference type="Pfam" id="PF17162">
    <property type="entry name" value="DUF5118"/>
    <property type="match status" value="1"/>
</dbReference>
<keyword evidence="4" id="KW-0482">Metalloprotease</keyword>
<dbReference type="GO" id="GO:0008237">
    <property type="term" value="F:metallopeptidase activity"/>
    <property type="evidence" value="ECO:0007669"/>
    <property type="project" value="UniProtKB-KW"/>
</dbReference>
<dbReference type="PANTHER" id="PTHR38478:SF1">
    <property type="entry name" value="ZINC DEPENDENT METALLOPROTEASE DOMAIN LIPOPROTEIN"/>
    <property type="match status" value="1"/>
</dbReference>
<dbReference type="Gene3D" id="3.40.390.10">
    <property type="entry name" value="Collagenase (Catalytic Domain)"/>
    <property type="match status" value="1"/>
</dbReference>
<dbReference type="InterPro" id="IPR034032">
    <property type="entry name" value="Zn_MMP-like_bac"/>
</dbReference>
<dbReference type="InterPro" id="IPR033413">
    <property type="entry name" value="DUF5117"/>
</dbReference>
<proteinExistence type="predicted"/>
<organism evidence="4 5">
    <name type="scientific">Porphyromonas miyakawae</name>
    <dbReference type="NCBI Taxonomy" id="3137470"/>
    <lineage>
        <taxon>Bacteria</taxon>
        <taxon>Pseudomonadati</taxon>
        <taxon>Bacteroidota</taxon>
        <taxon>Bacteroidia</taxon>
        <taxon>Bacteroidales</taxon>
        <taxon>Porphyromonadaceae</taxon>
        <taxon>Porphyromonas</taxon>
    </lineage>
</organism>
<evidence type="ECO:0000313" key="4">
    <source>
        <dbReference type="EMBL" id="GAB1251992.1"/>
    </source>
</evidence>
<evidence type="ECO:0000259" key="1">
    <source>
        <dbReference type="Pfam" id="PF16313"/>
    </source>
</evidence>
<keyword evidence="5" id="KW-1185">Reference proteome</keyword>
<feature type="domain" description="DUF5118" evidence="3">
    <location>
        <begin position="2"/>
        <end position="33"/>
    </location>
</feature>